<dbReference type="EMBL" id="CAJNOC010004432">
    <property type="protein sequence ID" value="CAF1021650.1"/>
    <property type="molecule type" value="Genomic_DNA"/>
</dbReference>
<comment type="caution">
    <text evidence="1">The sequence shown here is derived from an EMBL/GenBank/DDBJ whole genome shotgun (WGS) entry which is preliminary data.</text>
</comment>
<name>A0A814IBB5_9BILA</name>
<dbReference type="AlphaFoldDB" id="A0A814IBB5"/>
<keyword evidence="2" id="KW-1185">Reference proteome</keyword>
<gene>
    <name evidence="1" type="ORF">OXX778_LOCUS17410</name>
</gene>
<dbReference type="Proteomes" id="UP000663879">
    <property type="component" value="Unassembled WGS sequence"/>
</dbReference>
<reference evidence="1" key="1">
    <citation type="submission" date="2021-02" db="EMBL/GenBank/DDBJ databases">
        <authorList>
            <person name="Nowell W R."/>
        </authorList>
    </citation>
    <scope>NUCLEOTIDE SEQUENCE</scope>
    <source>
        <strain evidence="1">Ploen Becks lab</strain>
    </source>
</reference>
<sequence length="184" mass="21880">MNGNYGLRSPFLLNLNYETPNYWTQQENNPIENCHNSRYNYFQNEQPSNWFHHENNKNNLLNPQQLEQDFEKTPKNKEPIDLLETALGLTKKYCIEITGRPLEELVESTGFLKDNFINNSAQQENNAIENCHNSRYNYYQNEQPCSSNWFHPEKQTCPNLDDLRKYENNFNVPSSDILNFKFTK</sequence>
<evidence type="ECO:0000313" key="1">
    <source>
        <dbReference type="EMBL" id="CAF1021650.1"/>
    </source>
</evidence>
<evidence type="ECO:0000313" key="2">
    <source>
        <dbReference type="Proteomes" id="UP000663879"/>
    </source>
</evidence>
<organism evidence="1 2">
    <name type="scientific">Brachionus calyciflorus</name>
    <dbReference type="NCBI Taxonomy" id="104777"/>
    <lineage>
        <taxon>Eukaryota</taxon>
        <taxon>Metazoa</taxon>
        <taxon>Spiralia</taxon>
        <taxon>Gnathifera</taxon>
        <taxon>Rotifera</taxon>
        <taxon>Eurotatoria</taxon>
        <taxon>Monogononta</taxon>
        <taxon>Pseudotrocha</taxon>
        <taxon>Ploima</taxon>
        <taxon>Brachionidae</taxon>
        <taxon>Brachionus</taxon>
    </lineage>
</organism>
<protein>
    <submittedName>
        <fullName evidence="1">Uncharacterized protein</fullName>
    </submittedName>
</protein>
<proteinExistence type="predicted"/>
<accession>A0A814IBB5</accession>